<keyword evidence="6" id="KW-0156">Chromatin regulator</keyword>
<dbReference type="OrthoDB" id="8188861at2759"/>
<dbReference type="SMART" id="SM00454">
    <property type="entry name" value="SAM"/>
    <property type="match status" value="1"/>
</dbReference>
<protein>
    <submittedName>
        <fullName evidence="13">AGAP006811-PA-like protein</fullName>
    </submittedName>
</protein>
<evidence type="ECO:0000256" key="7">
    <source>
        <dbReference type="ARBA" id="ARBA00023015"/>
    </source>
</evidence>
<dbReference type="SUPFAM" id="SSF63748">
    <property type="entry name" value="Tudor/PWWP/MBT"/>
    <property type="match status" value="3"/>
</dbReference>
<feature type="repeat" description="MBT" evidence="10">
    <location>
        <begin position="1227"/>
        <end position="1326"/>
    </location>
</feature>
<dbReference type="GO" id="GO:0008270">
    <property type="term" value="F:zinc ion binding"/>
    <property type="evidence" value="ECO:0007669"/>
    <property type="project" value="UniProtKB-KW"/>
</dbReference>
<gene>
    <name evidence="13" type="ORF">ZHAS_00019614</name>
</gene>
<feature type="compositionally biased region" description="Polar residues" evidence="11">
    <location>
        <begin position="146"/>
        <end position="156"/>
    </location>
</feature>
<sequence length="1762" mass="192971">MSSHQQAKIGHTTIVKQNLAAIPSSHIIPVGQSGQHIAGTTTSATTAVLFQQSPLAIPQHISATGAGGIPDFTRLGPNPAVKVFRPIVATQPMIQSSAVTATSLPPTLTPPCPQGLTTKQPVLGHAQPISSAPGIVSSGTALLVQSGPTSVPNVTLPQQQQQQQQPQQQQQQQQSFIPLNPGPVHQHVLPYGTTIKVTATSLEQQQQHQVLTPVTVASSSVIVSKAEQLQQPTPPPSQSAIAQPLVVQQSVITNAGNKPLQNIKPATTAAASLNRTSVLTPTGALASSNIPPLYVPPANAKSSVIVGNSLQTTTLGQNRVLTTASGGQTQKRIIVTTAPNNSNVLQQLKQHRNITSKPFNLPPVPRLAPFLTTELQPPPRLAPTVLESTMMNTGSETPQMVVEAASEDVKTTLHTLEQQETGKNSGVEQVEEEATKEEVEMLEERISEEEDKSAQTVEQLEEEDEEHQDDGIEMLDSSFETNGGNEPQSTTSTPEKEDSGMAVHMDASRLEVTPKKNLADGGGARVVVPNGSQISPRLQKRSLSELQRREVFNGTVVSFTSAATNNKAHGLRKRSESLHVRLSSKHGSLVFEPFKNMFMSTKLPFAKVTESPRVEAADEERKIRRSPLKDATNETATEDTNANNSTPKGGETSVLMKQEKKEPAAVDPPPQQDNILLLCDEKFDMASSVMEGLEEMQPVQPTQSRRTSRRLDSIRRGLGTEAGAIPTIKLDLDELAAIGLGLVEPEREGNDENASQIARRQTARMDENNIDFAHVRSNSTSSESSMAVKQFGGRKSLPESGGPSSGAAVKKGSKKSTTPSQSRPARQASIRTSIAGGGGPASESSFSVADDKDSTAGGSGVSDLSTVSDHLRWHDGIGYLDDSRLHFEFNEFGMVQPMTAGQYERHCRTDVYASLMLPIRQRPKVKPIPGGRKRTAKAPDFRYSYHCQECLSRGSAAEFATPEYCSIECVKKSGKVAVYKYVLHSTHALQNNATQLGLLKAEQGKKKETNDDAPPAKKKVKREEKPELTTAAVKQRTVTPSTTTTTTTNNTSDEDSQSSLSLNSNAFIARQHFLSLPASSSPVASCDDPPAVPTADDQHPVVADDPSSMLDADAGDFNWEKYLQQVNAVAAPAELFGRHAYPPTPNKFRPGMKLEAIDPENCSLFCVCTVAEVRGYRIKLHFDGYPADYDFWVNADSPDIFPPGWCRSTNRVLQPPSDYTASGSEVFRWKDYLLQTGATVPDRRWFPHINKTCVKNKFEIGMVLEADDLKKSGKVCVATVADKMGDRILVHFDGWNERHDYWVSIYSPYIHPVDWHIENTEKSPHRPVSGSTRDWHKPFNWERYIRYKRHRSPDKQRAIVPATKELFHTRPPIAFQPGQRLEVVDRKQQIRIRPATVVAIDGYELSVCFDGWPQSYAVWIEDDSPNIHPVNWCARTRHPLEPPPNFLNEAEVCDGTCEIRFCMGRGNAKFPNKKYHDRQAECPYKRSNWMSEFRKTLRISHNQVQKHITDLFSGGPHGPTDQHSSNNAQAKAAKGATTSTSSHQLPGKQQQQLASDETNAVKRSSSGSAAAGNEGVPLSKRVKQEAVDPSELMPHGRPVAMKKGSSKDAATIRGGGPSTKESTKVKDSSSTTATPQETNLRIALPVIEGYGPRLLHSYEVWRRNSHFLDECTERGNGGGVLRMKNPLHWTTDETARYIQQLPGCDECATKIRREEITGKSLLSFTQDDLVKYMGVKIGPAIKVYNRIIHLRQLVTTKFLQLS</sequence>
<keyword evidence="3" id="KW-0677">Repeat</keyword>
<dbReference type="GO" id="GO:0042393">
    <property type="term" value="F:histone binding"/>
    <property type="evidence" value="ECO:0007669"/>
    <property type="project" value="TreeGrafter"/>
</dbReference>
<dbReference type="VEuPathDB" id="VectorBase:ASIS005397"/>
<dbReference type="GO" id="GO:0045892">
    <property type="term" value="P:negative regulation of DNA-templated transcription"/>
    <property type="evidence" value="ECO:0007669"/>
    <property type="project" value="TreeGrafter"/>
</dbReference>
<dbReference type="PROSITE" id="PS51079">
    <property type="entry name" value="MBT"/>
    <property type="match status" value="3"/>
</dbReference>
<dbReference type="Pfam" id="PF02820">
    <property type="entry name" value="MBT"/>
    <property type="match status" value="3"/>
</dbReference>
<feature type="compositionally biased region" description="Low complexity" evidence="11">
    <location>
        <begin position="633"/>
        <end position="644"/>
    </location>
</feature>
<dbReference type="EMBL" id="ATLV01024519">
    <property type="status" value="NOT_ANNOTATED_CDS"/>
    <property type="molecule type" value="Genomic_DNA"/>
</dbReference>
<keyword evidence="8" id="KW-0804">Transcription</keyword>
<feature type="compositionally biased region" description="Polar residues" evidence="11">
    <location>
        <begin position="415"/>
        <end position="426"/>
    </location>
</feature>
<feature type="repeat" description="MBT" evidence="10">
    <location>
        <begin position="1339"/>
        <end position="1443"/>
    </location>
</feature>
<feature type="region of interest" description="Disordered" evidence="11">
    <location>
        <begin position="415"/>
        <end position="499"/>
    </location>
</feature>
<dbReference type="InterPro" id="IPR050548">
    <property type="entry name" value="PcG_chromatin_remod_factors"/>
</dbReference>
<evidence type="ECO:0000256" key="4">
    <source>
        <dbReference type="ARBA" id="ARBA00022771"/>
    </source>
</evidence>
<evidence type="ECO:0000256" key="10">
    <source>
        <dbReference type="PROSITE-ProRule" id="PRU00459"/>
    </source>
</evidence>
<proteinExistence type="predicted"/>
<dbReference type="Gene3D" id="2.30.30.140">
    <property type="match status" value="3"/>
</dbReference>
<dbReference type="InterPro" id="IPR001660">
    <property type="entry name" value="SAM"/>
</dbReference>
<dbReference type="PANTHER" id="PTHR12247:SF131">
    <property type="entry name" value="LD05287P"/>
    <property type="match status" value="1"/>
</dbReference>
<feature type="region of interest" description="Disordered" evidence="11">
    <location>
        <begin position="746"/>
        <end position="865"/>
    </location>
</feature>
<dbReference type="InterPro" id="IPR004092">
    <property type="entry name" value="Mbt"/>
</dbReference>
<feature type="compositionally biased region" description="Low complexity" evidence="11">
    <location>
        <begin position="157"/>
        <end position="174"/>
    </location>
</feature>
<feature type="region of interest" description="Disordered" evidence="11">
    <location>
        <begin position="1509"/>
        <end position="1637"/>
    </location>
</feature>
<feature type="compositionally biased region" description="Polar residues" evidence="11">
    <location>
        <begin position="776"/>
        <end position="787"/>
    </location>
</feature>
<evidence type="ECO:0000256" key="9">
    <source>
        <dbReference type="ARBA" id="ARBA00023242"/>
    </source>
</evidence>
<keyword evidence="5" id="KW-0862">Zinc</keyword>
<feature type="compositionally biased region" description="Low complexity" evidence="11">
    <location>
        <begin position="1037"/>
        <end position="1051"/>
    </location>
</feature>
<dbReference type="Gene3D" id="1.10.150.50">
    <property type="entry name" value="Transcription Factor, Ets-1"/>
    <property type="match status" value="1"/>
</dbReference>
<keyword evidence="7" id="KW-0805">Transcription regulation</keyword>
<feature type="region of interest" description="Disordered" evidence="11">
    <location>
        <begin position="146"/>
        <end position="183"/>
    </location>
</feature>
<evidence type="ECO:0000313" key="15">
    <source>
        <dbReference type="Proteomes" id="UP000030765"/>
    </source>
</evidence>
<dbReference type="SUPFAM" id="SSF47769">
    <property type="entry name" value="SAM/Pointed domain"/>
    <property type="match status" value="1"/>
</dbReference>
<dbReference type="CDD" id="cd20103">
    <property type="entry name" value="MBT_L3MBTL1-like_rpt3"/>
    <property type="match status" value="1"/>
</dbReference>
<evidence type="ECO:0000256" key="11">
    <source>
        <dbReference type="SAM" id="MobiDB-lite"/>
    </source>
</evidence>
<evidence type="ECO:0000256" key="5">
    <source>
        <dbReference type="ARBA" id="ARBA00022833"/>
    </source>
</evidence>
<dbReference type="GO" id="GO:0006325">
    <property type="term" value="P:chromatin organization"/>
    <property type="evidence" value="ECO:0007669"/>
    <property type="project" value="UniProtKB-KW"/>
</dbReference>
<dbReference type="SMART" id="SM00561">
    <property type="entry name" value="MBT"/>
    <property type="match status" value="3"/>
</dbReference>
<dbReference type="EMBL" id="KE525352">
    <property type="protein sequence ID" value="KFB51548.1"/>
    <property type="molecule type" value="Genomic_DNA"/>
</dbReference>
<dbReference type="CDD" id="cd20101">
    <property type="entry name" value="MBT_L3MBTL1-like_rpt1"/>
    <property type="match status" value="1"/>
</dbReference>
<dbReference type="STRING" id="74873.A0A084WMV4"/>
<dbReference type="InterPro" id="IPR013761">
    <property type="entry name" value="SAM/pointed_sf"/>
</dbReference>
<feature type="repeat" description="MBT" evidence="10">
    <location>
        <begin position="1117"/>
        <end position="1216"/>
    </location>
</feature>
<dbReference type="Proteomes" id="UP000030765">
    <property type="component" value="Unassembled WGS sequence"/>
</dbReference>
<organism evidence="13">
    <name type="scientific">Anopheles sinensis</name>
    <name type="common">Mosquito</name>
    <dbReference type="NCBI Taxonomy" id="74873"/>
    <lineage>
        <taxon>Eukaryota</taxon>
        <taxon>Metazoa</taxon>
        <taxon>Ecdysozoa</taxon>
        <taxon>Arthropoda</taxon>
        <taxon>Hexapoda</taxon>
        <taxon>Insecta</taxon>
        <taxon>Pterygota</taxon>
        <taxon>Neoptera</taxon>
        <taxon>Endopterygota</taxon>
        <taxon>Diptera</taxon>
        <taxon>Nematocera</taxon>
        <taxon>Culicoidea</taxon>
        <taxon>Culicidae</taxon>
        <taxon>Anophelinae</taxon>
        <taxon>Anopheles</taxon>
    </lineage>
</organism>
<keyword evidence="15" id="KW-1185">Reference proteome</keyword>
<dbReference type="PROSITE" id="PS50105">
    <property type="entry name" value="SAM_DOMAIN"/>
    <property type="match status" value="1"/>
</dbReference>
<evidence type="ECO:0000313" key="13">
    <source>
        <dbReference type="EMBL" id="KFB51548.1"/>
    </source>
</evidence>
<dbReference type="GO" id="GO:0005634">
    <property type="term" value="C:nucleus"/>
    <property type="evidence" value="ECO:0007669"/>
    <property type="project" value="UniProtKB-SubCell"/>
</dbReference>
<feature type="region of interest" description="Disordered" evidence="11">
    <location>
        <begin position="610"/>
        <end position="652"/>
    </location>
</feature>
<feature type="compositionally biased region" description="Acidic residues" evidence="11">
    <location>
        <begin position="459"/>
        <end position="473"/>
    </location>
</feature>
<comment type="subcellular location">
    <subcellularLocation>
        <location evidence="1">Nucleus</location>
    </subcellularLocation>
</comment>
<feature type="compositionally biased region" description="Polar residues" evidence="11">
    <location>
        <begin position="1547"/>
        <end position="1563"/>
    </location>
</feature>
<evidence type="ECO:0000256" key="3">
    <source>
        <dbReference type="ARBA" id="ARBA00022737"/>
    </source>
</evidence>
<accession>A0A084WMV4</accession>
<reference evidence="14" key="2">
    <citation type="submission" date="2020-05" db="UniProtKB">
        <authorList>
            <consortium name="EnsemblMetazoa"/>
        </authorList>
    </citation>
    <scope>IDENTIFICATION</scope>
</reference>
<dbReference type="InterPro" id="IPR002515">
    <property type="entry name" value="Znf_C2H2C"/>
</dbReference>
<name>A0A084WMV4_ANOSI</name>
<feature type="compositionally biased region" description="Low complexity" evidence="11">
    <location>
        <begin position="1522"/>
        <end position="1543"/>
    </location>
</feature>
<feature type="compositionally biased region" description="Low complexity" evidence="11">
    <location>
        <begin position="800"/>
        <end position="810"/>
    </location>
</feature>
<reference evidence="13 15" key="1">
    <citation type="journal article" date="2014" name="BMC Genomics">
        <title>Genome sequence of Anopheles sinensis provides insight into genetics basis of mosquito competence for malaria parasites.</title>
        <authorList>
            <person name="Zhou D."/>
            <person name="Zhang D."/>
            <person name="Ding G."/>
            <person name="Shi L."/>
            <person name="Hou Q."/>
            <person name="Ye Y."/>
            <person name="Xu Y."/>
            <person name="Zhou H."/>
            <person name="Xiong C."/>
            <person name="Li S."/>
            <person name="Yu J."/>
            <person name="Hong S."/>
            <person name="Yu X."/>
            <person name="Zou P."/>
            <person name="Chen C."/>
            <person name="Chang X."/>
            <person name="Wang W."/>
            <person name="Lv Y."/>
            <person name="Sun Y."/>
            <person name="Ma L."/>
            <person name="Shen B."/>
            <person name="Zhu C."/>
        </authorList>
    </citation>
    <scope>NUCLEOTIDE SEQUENCE [LARGE SCALE GENOMIC DNA]</scope>
</reference>
<dbReference type="EnsemblMetazoa" id="ASIC019614-RA">
    <property type="protein sequence ID" value="ASIC019614-PA"/>
    <property type="gene ID" value="ASIC019614"/>
</dbReference>
<feature type="compositionally biased region" description="Basic and acidic residues" evidence="11">
    <location>
        <begin position="610"/>
        <end position="632"/>
    </location>
</feature>
<dbReference type="GO" id="GO:0003682">
    <property type="term" value="F:chromatin binding"/>
    <property type="evidence" value="ECO:0007669"/>
    <property type="project" value="TreeGrafter"/>
</dbReference>
<evidence type="ECO:0000256" key="2">
    <source>
        <dbReference type="ARBA" id="ARBA00022723"/>
    </source>
</evidence>
<keyword evidence="2" id="KW-0479">Metal-binding</keyword>
<evidence type="ECO:0000256" key="6">
    <source>
        <dbReference type="ARBA" id="ARBA00022853"/>
    </source>
</evidence>
<feature type="compositionally biased region" description="Polar residues" evidence="11">
    <location>
        <begin position="1628"/>
        <end position="1637"/>
    </location>
</feature>
<feature type="compositionally biased region" description="Basic and acidic residues" evidence="11">
    <location>
        <begin position="436"/>
        <end position="445"/>
    </location>
</feature>
<evidence type="ECO:0000259" key="12">
    <source>
        <dbReference type="PROSITE" id="PS50105"/>
    </source>
</evidence>
<keyword evidence="9" id="KW-0539">Nucleus</keyword>
<feature type="compositionally biased region" description="Polar residues" evidence="11">
    <location>
        <begin position="478"/>
        <end position="493"/>
    </location>
</feature>
<keyword evidence="4" id="KW-0863">Zinc-finger</keyword>
<dbReference type="PANTHER" id="PTHR12247">
    <property type="entry name" value="POLYCOMB GROUP PROTEIN"/>
    <property type="match status" value="1"/>
</dbReference>
<dbReference type="PROSITE" id="PS51802">
    <property type="entry name" value="ZF_CCHHC"/>
    <property type="match status" value="1"/>
</dbReference>
<feature type="compositionally biased region" description="Polar residues" evidence="11">
    <location>
        <begin position="817"/>
        <end position="832"/>
    </location>
</feature>
<dbReference type="VEuPathDB" id="VectorBase:ASIC019614"/>
<evidence type="ECO:0000256" key="8">
    <source>
        <dbReference type="ARBA" id="ARBA00023163"/>
    </source>
</evidence>
<evidence type="ECO:0000313" key="14">
    <source>
        <dbReference type="EnsemblMetazoa" id="ASIC019614-PA"/>
    </source>
</evidence>
<feature type="region of interest" description="Disordered" evidence="11">
    <location>
        <begin position="1001"/>
        <end position="1059"/>
    </location>
</feature>
<evidence type="ECO:0000256" key="1">
    <source>
        <dbReference type="ARBA" id="ARBA00004123"/>
    </source>
</evidence>
<feature type="domain" description="SAM" evidence="12">
    <location>
        <begin position="1689"/>
        <end position="1753"/>
    </location>
</feature>